<dbReference type="GO" id="GO:0036376">
    <property type="term" value="P:sodium ion export across plasma membrane"/>
    <property type="evidence" value="ECO:0007669"/>
    <property type="project" value="TreeGrafter"/>
</dbReference>
<evidence type="ECO:0000256" key="8">
    <source>
        <dbReference type="SAM" id="Phobius"/>
    </source>
</evidence>
<dbReference type="Gene3D" id="2.70.150.10">
    <property type="entry name" value="Calcium-transporting ATPase, cytoplasmic transduction domain A"/>
    <property type="match status" value="1"/>
</dbReference>
<dbReference type="PANTHER" id="PTHR43294:SF20">
    <property type="entry name" value="P-TYPE ATPASE"/>
    <property type="match status" value="1"/>
</dbReference>
<dbReference type="GO" id="GO:1990573">
    <property type="term" value="P:potassium ion import across plasma membrane"/>
    <property type="evidence" value="ECO:0007669"/>
    <property type="project" value="TreeGrafter"/>
</dbReference>
<dbReference type="InterPro" id="IPR008250">
    <property type="entry name" value="ATPase_P-typ_transduc_dom_A_sf"/>
</dbReference>
<dbReference type="InterPro" id="IPR050510">
    <property type="entry name" value="Cation_transp_ATPase_P-type"/>
</dbReference>
<dbReference type="GO" id="GO:0030007">
    <property type="term" value="P:intracellular potassium ion homeostasis"/>
    <property type="evidence" value="ECO:0007669"/>
    <property type="project" value="TreeGrafter"/>
</dbReference>
<dbReference type="InterPro" id="IPR004014">
    <property type="entry name" value="ATPase_P-typ_cation-transptr_N"/>
</dbReference>
<dbReference type="SFLD" id="SFLDG00002">
    <property type="entry name" value="C1.7:_P-type_atpase_like"/>
    <property type="match status" value="1"/>
</dbReference>
<dbReference type="GO" id="GO:1902600">
    <property type="term" value="P:proton transmembrane transport"/>
    <property type="evidence" value="ECO:0007669"/>
    <property type="project" value="TreeGrafter"/>
</dbReference>
<dbReference type="Pfam" id="PF13246">
    <property type="entry name" value="Cation_ATPase"/>
    <property type="match status" value="1"/>
</dbReference>
<proteinExistence type="predicted"/>
<evidence type="ECO:0000256" key="4">
    <source>
        <dbReference type="ARBA" id="ARBA00022840"/>
    </source>
</evidence>
<reference evidence="10" key="1">
    <citation type="submission" date="2018-06" db="EMBL/GenBank/DDBJ databases">
        <authorList>
            <person name="Zhirakovskaya E."/>
        </authorList>
    </citation>
    <scope>NUCLEOTIDE SEQUENCE</scope>
</reference>
<feature type="transmembrane region" description="Helical" evidence="8">
    <location>
        <begin position="845"/>
        <end position="864"/>
    </location>
</feature>
<dbReference type="InterPro" id="IPR023299">
    <property type="entry name" value="ATPase_P-typ_cyto_dom_N"/>
</dbReference>
<keyword evidence="7 8" id="KW-0472">Membrane</keyword>
<evidence type="ECO:0000256" key="2">
    <source>
        <dbReference type="ARBA" id="ARBA00022692"/>
    </source>
</evidence>
<evidence type="ECO:0000256" key="7">
    <source>
        <dbReference type="ARBA" id="ARBA00023136"/>
    </source>
</evidence>
<comment type="subcellular location">
    <subcellularLocation>
        <location evidence="1">Membrane</location>
        <topology evidence="1">Multi-pass membrane protein</topology>
    </subcellularLocation>
</comment>
<dbReference type="InterPro" id="IPR059000">
    <property type="entry name" value="ATPase_P-type_domA"/>
</dbReference>
<feature type="transmembrane region" description="Helical" evidence="8">
    <location>
        <begin position="785"/>
        <end position="804"/>
    </location>
</feature>
<dbReference type="InterPro" id="IPR023214">
    <property type="entry name" value="HAD_sf"/>
</dbReference>
<accession>A0A3B0ZY98</accession>
<feature type="transmembrane region" description="Helical" evidence="8">
    <location>
        <begin position="74"/>
        <end position="92"/>
    </location>
</feature>
<keyword evidence="2 8" id="KW-0812">Transmembrane</keyword>
<dbReference type="InterPro" id="IPR036412">
    <property type="entry name" value="HAD-like_sf"/>
</dbReference>
<dbReference type="PROSITE" id="PS00154">
    <property type="entry name" value="ATPASE_E1_E2"/>
    <property type="match status" value="1"/>
</dbReference>
<dbReference type="GO" id="GO:0005524">
    <property type="term" value="F:ATP binding"/>
    <property type="evidence" value="ECO:0007669"/>
    <property type="project" value="UniProtKB-KW"/>
</dbReference>
<keyword evidence="4" id="KW-0067">ATP-binding</keyword>
<feature type="domain" description="Cation-transporting P-type ATPase N-terminal" evidence="9">
    <location>
        <begin position="21"/>
        <end position="94"/>
    </location>
</feature>
<dbReference type="InterPro" id="IPR023298">
    <property type="entry name" value="ATPase_P-typ_TM_dom_sf"/>
</dbReference>
<dbReference type="SFLD" id="SFLDF00027">
    <property type="entry name" value="p-type_atpase"/>
    <property type="match status" value="1"/>
</dbReference>
<dbReference type="InterPro" id="IPR044492">
    <property type="entry name" value="P_typ_ATPase_HD_dom"/>
</dbReference>
<dbReference type="InterPro" id="IPR018303">
    <property type="entry name" value="ATPase_P-typ_P_site"/>
</dbReference>
<dbReference type="AlphaFoldDB" id="A0A3B0ZY98"/>
<dbReference type="Pfam" id="PF00122">
    <property type="entry name" value="E1-E2_ATPase"/>
    <property type="match status" value="1"/>
</dbReference>
<dbReference type="NCBIfam" id="TIGR01494">
    <property type="entry name" value="ATPase_P-type"/>
    <property type="match status" value="3"/>
</dbReference>
<dbReference type="PRINTS" id="PR00120">
    <property type="entry name" value="HATPASE"/>
</dbReference>
<dbReference type="PANTHER" id="PTHR43294">
    <property type="entry name" value="SODIUM/POTASSIUM-TRANSPORTING ATPASE SUBUNIT ALPHA"/>
    <property type="match status" value="1"/>
</dbReference>
<feature type="transmembrane region" description="Helical" evidence="8">
    <location>
        <begin position="98"/>
        <end position="114"/>
    </location>
</feature>
<dbReference type="SFLD" id="SFLDS00003">
    <property type="entry name" value="Haloacid_Dehalogenase"/>
    <property type="match status" value="1"/>
</dbReference>
<gene>
    <name evidence="10" type="ORF">MNBD_GAMMA22-219</name>
</gene>
<dbReference type="EMBL" id="UOFS01000004">
    <property type="protein sequence ID" value="VAW90909.1"/>
    <property type="molecule type" value="Genomic_DNA"/>
</dbReference>
<feature type="transmembrane region" description="Helical" evidence="8">
    <location>
        <begin position="884"/>
        <end position="904"/>
    </location>
</feature>
<dbReference type="InterPro" id="IPR006068">
    <property type="entry name" value="ATPase_P-typ_cation-transptr_C"/>
</dbReference>
<evidence type="ECO:0000259" key="9">
    <source>
        <dbReference type="SMART" id="SM00831"/>
    </source>
</evidence>
<dbReference type="SUPFAM" id="SSF56784">
    <property type="entry name" value="HAD-like"/>
    <property type="match status" value="1"/>
</dbReference>
<keyword evidence="3" id="KW-0547">Nucleotide-binding</keyword>
<keyword evidence="6 8" id="KW-1133">Transmembrane helix</keyword>
<dbReference type="GO" id="GO:0016887">
    <property type="term" value="F:ATP hydrolysis activity"/>
    <property type="evidence" value="ECO:0007669"/>
    <property type="project" value="InterPro"/>
</dbReference>
<dbReference type="GO" id="GO:0005886">
    <property type="term" value="C:plasma membrane"/>
    <property type="evidence" value="ECO:0007669"/>
    <property type="project" value="TreeGrafter"/>
</dbReference>
<dbReference type="Gene3D" id="3.40.50.1000">
    <property type="entry name" value="HAD superfamily/HAD-like"/>
    <property type="match status" value="1"/>
</dbReference>
<sequence>MKKKPKQRINDDINWENIPKAAHAYKINQLLLQLQTSQHGLSQQSVLQRLAFFGANKLPSTQPASLLRVFFRQFSSPLIYVLVAAALLSLILEQWSDAGFITGVLFINAIIGSFQEYSAQKAASALSKLLTTYAHVIRNGDTYEINAEQVVPGDIILLESGDRIPADIRLIDAHDLETDESLLTGESLAVPKEAKTLLTKETILAERYNMAFAGALVTRGRATGIVTATTLNTALGQIAADVINKPTPKAPLLVRMERFTQRVAITVALATVVMASIALFQGTALNEIFFLAVALAVSAIPEGLPVALTVALAIGMRRMSLRHVIVRRLIAVESLGSCTFIATDKTGTLTVNQLTVRRIVLANGDSWSVSGEGMIPIGKISFNSTLENSRLNTMLSQICDAASLPNEAFLGQRDGHWTHHGSAVDVALLVMAHKANKIRTALLLDYPVLNSIPFESERRYSASLHRNNNEQIIFVKGAIESLLPMCTSMMLPDNNVVINSSKLKQQAHELASQGYRVLALAMGSTSINEINDFSQHYLINLTFLGLICMIDPLRAEAKDAINRCRQAGIQVAILTGDHPATALAIGKELNLIDNINDVVTGSQLANANDNKQLDAITRETRVYARVEPHQKLDIVNSLQRNGHFVAVSGDGANDAPALKSAQVGVAMGQAGTDVAKETASIIITDDNFSSIVAGIEEGRIAYANVRKVIFLLISTGAAELILFTLALLTSQPLPLLAVQLLWLNLVTNGIQDIALAFEPGEGNELSQAPRSPSEPIFNRIMIERVILSATTIGITAFLLFQWLLKQGFTIDEARNSTLLLMVLFENIHVLNCRSETQSIFLKNPLTNPILLLGTIAAQTIHIAAMYTPWLNEVLNITAVSIDHWLQLLMMATTVMIIIEIHKLIRRAIN</sequence>
<dbReference type="SMART" id="SM00831">
    <property type="entry name" value="Cation_ATPase_N"/>
    <property type="match status" value="1"/>
</dbReference>
<evidence type="ECO:0000256" key="3">
    <source>
        <dbReference type="ARBA" id="ARBA00022741"/>
    </source>
</evidence>
<evidence type="ECO:0000313" key="10">
    <source>
        <dbReference type="EMBL" id="VAW90909.1"/>
    </source>
</evidence>
<dbReference type="GO" id="GO:0006883">
    <property type="term" value="P:intracellular sodium ion homeostasis"/>
    <property type="evidence" value="ECO:0007669"/>
    <property type="project" value="TreeGrafter"/>
</dbReference>
<evidence type="ECO:0000256" key="6">
    <source>
        <dbReference type="ARBA" id="ARBA00022989"/>
    </source>
</evidence>
<dbReference type="PRINTS" id="PR00119">
    <property type="entry name" value="CATATPASE"/>
</dbReference>
<name>A0A3B0ZY98_9ZZZZ</name>
<dbReference type="InterPro" id="IPR001757">
    <property type="entry name" value="P_typ_ATPase"/>
</dbReference>
<evidence type="ECO:0000256" key="5">
    <source>
        <dbReference type="ARBA" id="ARBA00022967"/>
    </source>
</evidence>
<dbReference type="Pfam" id="PF00689">
    <property type="entry name" value="Cation_ATPase_C"/>
    <property type="match status" value="1"/>
</dbReference>
<dbReference type="Gene3D" id="3.40.1110.10">
    <property type="entry name" value="Calcium-transporting ATPase, cytoplasmic domain N"/>
    <property type="match status" value="1"/>
</dbReference>
<keyword evidence="5" id="KW-1278">Translocase</keyword>
<feature type="transmembrane region" description="Helical" evidence="8">
    <location>
        <begin position="263"/>
        <end position="282"/>
    </location>
</feature>
<evidence type="ECO:0000256" key="1">
    <source>
        <dbReference type="ARBA" id="ARBA00004141"/>
    </source>
</evidence>
<feature type="transmembrane region" description="Helical" evidence="8">
    <location>
        <begin position="288"/>
        <end position="314"/>
    </location>
</feature>
<organism evidence="10">
    <name type="scientific">hydrothermal vent metagenome</name>
    <dbReference type="NCBI Taxonomy" id="652676"/>
    <lineage>
        <taxon>unclassified sequences</taxon>
        <taxon>metagenomes</taxon>
        <taxon>ecological metagenomes</taxon>
    </lineage>
</organism>
<dbReference type="SUPFAM" id="SSF81665">
    <property type="entry name" value="Calcium ATPase, transmembrane domain M"/>
    <property type="match status" value="1"/>
</dbReference>
<dbReference type="SUPFAM" id="SSF81660">
    <property type="entry name" value="Metal cation-transporting ATPase, ATP-binding domain N"/>
    <property type="match status" value="1"/>
</dbReference>
<dbReference type="SUPFAM" id="SSF81653">
    <property type="entry name" value="Calcium ATPase, transduction domain A"/>
    <property type="match status" value="1"/>
</dbReference>
<dbReference type="Pfam" id="PF00690">
    <property type="entry name" value="Cation_ATPase_N"/>
    <property type="match status" value="1"/>
</dbReference>
<dbReference type="Gene3D" id="1.20.1110.10">
    <property type="entry name" value="Calcium-transporting ATPase, transmembrane domain"/>
    <property type="match status" value="1"/>
</dbReference>
<dbReference type="GO" id="GO:0005391">
    <property type="term" value="F:P-type sodium:potassium-exchanging transporter activity"/>
    <property type="evidence" value="ECO:0007669"/>
    <property type="project" value="TreeGrafter"/>
</dbReference>
<protein>
    <submittedName>
        <fullName evidence="10">Cation-transporting ATPase, E1-E2 family</fullName>
    </submittedName>
</protein>
<dbReference type="Pfam" id="PF08282">
    <property type="entry name" value="Hydrolase_3"/>
    <property type="match status" value="1"/>
</dbReference>
<feature type="transmembrane region" description="Helical" evidence="8">
    <location>
        <begin position="708"/>
        <end position="729"/>
    </location>
</feature>